<dbReference type="InterPro" id="IPR008207">
    <property type="entry name" value="Sig_transdc_His_kin_Hpt_dom"/>
</dbReference>
<keyword evidence="4" id="KW-0145">Chemotaxis</keyword>
<dbReference type="Pfam" id="PF01627">
    <property type="entry name" value="Hpt"/>
    <property type="match status" value="1"/>
</dbReference>
<evidence type="ECO:0000256" key="2">
    <source>
        <dbReference type="ARBA" id="ARBA00012438"/>
    </source>
</evidence>
<feature type="domain" description="CheW-like" evidence="14">
    <location>
        <begin position="574"/>
        <end position="709"/>
    </location>
</feature>
<dbReference type="InterPro" id="IPR051315">
    <property type="entry name" value="Bact_Chemotaxis_CheA"/>
</dbReference>
<dbReference type="SUPFAM" id="SSF47226">
    <property type="entry name" value="Histidine-containing phosphotransfer domain, HPT domain"/>
    <property type="match status" value="1"/>
</dbReference>
<dbReference type="SUPFAM" id="SSF47384">
    <property type="entry name" value="Homodimeric domain of signal transducing histidine kinase"/>
    <property type="match status" value="1"/>
</dbReference>
<evidence type="ECO:0000256" key="8">
    <source>
        <dbReference type="ARBA" id="ARBA00022777"/>
    </source>
</evidence>
<dbReference type="InterPro" id="IPR003594">
    <property type="entry name" value="HATPase_dom"/>
</dbReference>
<dbReference type="InterPro" id="IPR005467">
    <property type="entry name" value="His_kinase_dom"/>
</dbReference>
<evidence type="ECO:0000256" key="7">
    <source>
        <dbReference type="ARBA" id="ARBA00022741"/>
    </source>
</evidence>
<dbReference type="PROSITE" id="PS50851">
    <property type="entry name" value="CHEW"/>
    <property type="match status" value="1"/>
</dbReference>
<dbReference type="Gene3D" id="2.30.30.40">
    <property type="entry name" value="SH3 Domains"/>
    <property type="match status" value="1"/>
</dbReference>
<dbReference type="PRINTS" id="PR00344">
    <property type="entry name" value="BCTRLSENSOR"/>
</dbReference>
<dbReference type="InterPro" id="IPR036641">
    <property type="entry name" value="HPT_dom_sf"/>
</dbReference>
<dbReference type="InterPro" id="IPR036097">
    <property type="entry name" value="HisK_dim/P_sf"/>
</dbReference>
<dbReference type="PANTHER" id="PTHR43395">
    <property type="entry name" value="SENSOR HISTIDINE KINASE CHEA"/>
    <property type="match status" value="1"/>
</dbReference>
<keyword evidence="6" id="KW-0808">Transferase</keyword>
<dbReference type="SMART" id="SM01231">
    <property type="entry name" value="H-kinase_dim"/>
    <property type="match status" value="1"/>
</dbReference>
<dbReference type="SMART" id="SM00073">
    <property type="entry name" value="HPT"/>
    <property type="match status" value="1"/>
</dbReference>
<keyword evidence="8" id="KW-0418">Kinase</keyword>
<dbReference type="GO" id="GO:0005737">
    <property type="term" value="C:cytoplasm"/>
    <property type="evidence" value="ECO:0007669"/>
    <property type="project" value="InterPro"/>
</dbReference>
<dbReference type="EC" id="2.7.13.3" evidence="2"/>
<accession>A0A842HF02</accession>
<gene>
    <name evidence="16" type="ORF">H5P28_12110</name>
</gene>
<dbReference type="RefSeq" id="WP_185675968.1">
    <property type="nucleotide sequence ID" value="NZ_JACHVB010000035.1"/>
</dbReference>
<dbReference type="Pfam" id="PF02518">
    <property type="entry name" value="HATPase_c"/>
    <property type="match status" value="1"/>
</dbReference>
<keyword evidence="7" id="KW-0547">Nucleotide-binding</keyword>
<protein>
    <recommendedName>
        <fullName evidence="3">Chemotaxis protein CheA</fullName>
        <ecNumber evidence="2">2.7.13.3</ecNumber>
    </recommendedName>
</protein>
<dbReference type="SUPFAM" id="SSF55874">
    <property type="entry name" value="ATPase domain of HSP90 chaperone/DNA topoisomerase II/histidine kinase"/>
    <property type="match status" value="1"/>
</dbReference>
<comment type="catalytic activity">
    <reaction evidence="1">
        <text>ATP + protein L-histidine = ADP + protein N-phospho-L-histidine.</text>
        <dbReference type="EC" id="2.7.13.3"/>
    </reaction>
</comment>
<dbReference type="SMART" id="SM00260">
    <property type="entry name" value="CheW"/>
    <property type="match status" value="1"/>
</dbReference>
<dbReference type="InterPro" id="IPR036890">
    <property type="entry name" value="HATPase_C_sf"/>
</dbReference>
<reference evidence="16 17" key="1">
    <citation type="submission" date="2020-07" db="EMBL/GenBank/DDBJ databases">
        <authorList>
            <person name="Feng X."/>
        </authorList>
    </citation>
    <scope>NUCLEOTIDE SEQUENCE [LARGE SCALE GENOMIC DNA]</scope>
    <source>
        <strain evidence="16 17">JCM31066</strain>
    </source>
</reference>
<feature type="modified residue" description="Phosphohistidine" evidence="12">
    <location>
        <position position="184"/>
    </location>
</feature>
<dbReference type="CDD" id="cd00731">
    <property type="entry name" value="CheA_reg"/>
    <property type="match status" value="1"/>
</dbReference>
<dbReference type="Pfam" id="PF01584">
    <property type="entry name" value="CheW"/>
    <property type="match status" value="1"/>
</dbReference>
<dbReference type="Pfam" id="PF02895">
    <property type="entry name" value="H-kinase_dim"/>
    <property type="match status" value="1"/>
</dbReference>
<dbReference type="EMBL" id="JACHVB010000035">
    <property type="protein sequence ID" value="MBC2595002.1"/>
    <property type="molecule type" value="Genomic_DNA"/>
</dbReference>
<evidence type="ECO:0000259" key="15">
    <source>
        <dbReference type="PROSITE" id="PS50894"/>
    </source>
</evidence>
<evidence type="ECO:0000256" key="1">
    <source>
        <dbReference type="ARBA" id="ARBA00000085"/>
    </source>
</evidence>
<evidence type="ECO:0000256" key="3">
    <source>
        <dbReference type="ARBA" id="ARBA00021495"/>
    </source>
</evidence>
<dbReference type="PROSITE" id="PS50109">
    <property type="entry name" value="HIS_KIN"/>
    <property type="match status" value="1"/>
</dbReference>
<evidence type="ECO:0000313" key="17">
    <source>
        <dbReference type="Proteomes" id="UP000546464"/>
    </source>
</evidence>
<organism evidence="16 17">
    <name type="scientific">Ruficoccus amylovorans</name>
    <dbReference type="NCBI Taxonomy" id="1804625"/>
    <lineage>
        <taxon>Bacteria</taxon>
        <taxon>Pseudomonadati</taxon>
        <taxon>Verrucomicrobiota</taxon>
        <taxon>Opitutia</taxon>
        <taxon>Puniceicoccales</taxon>
        <taxon>Cerasicoccaceae</taxon>
        <taxon>Ruficoccus</taxon>
    </lineage>
</organism>
<dbReference type="CDD" id="cd00088">
    <property type="entry name" value="HPT"/>
    <property type="match status" value="1"/>
</dbReference>
<keyword evidence="9" id="KW-0067">ATP-binding</keyword>
<evidence type="ECO:0000256" key="5">
    <source>
        <dbReference type="ARBA" id="ARBA00022553"/>
    </source>
</evidence>
<proteinExistence type="predicted"/>
<dbReference type="CDD" id="cd16916">
    <property type="entry name" value="HATPase_CheA-like"/>
    <property type="match status" value="1"/>
</dbReference>
<dbReference type="Proteomes" id="UP000546464">
    <property type="component" value="Unassembled WGS sequence"/>
</dbReference>
<dbReference type="Gene3D" id="1.20.120.160">
    <property type="entry name" value="HPT domain"/>
    <property type="match status" value="1"/>
</dbReference>
<dbReference type="SUPFAM" id="SSF50341">
    <property type="entry name" value="CheW-like"/>
    <property type="match status" value="1"/>
</dbReference>
<comment type="caution">
    <text evidence="16">The sequence shown here is derived from an EMBL/GenBank/DDBJ whole genome shotgun (WGS) entry which is preliminary data.</text>
</comment>
<evidence type="ECO:0000256" key="11">
    <source>
        <dbReference type="ARBA" id="ARBA00035100"/>
    </source>
</evidence>
<dbReference type="SMART" id="SM00387">
    <property type="entry name" value="HATPase_c"/>
    <property type="match status" value="1"/>
</dbReference>
<evidence type="ECO:0000256" key="12">
    <source>
        <dbReference type="PROSITE-ProRule" id="PRU00110"/>
    </source>
</evidence>
<sequence length="713" mass="77689">MDATDPLDTAQALVESLAAELALMECGSADGLVPAYSLMSELAEAMNDYPQVETPLTALRERISRLLDCNGVTSMDLMVQLTAFVDTIRTVLRFLRADIEVPWSELEWTPPATAAETIPQGPAPAPDAQEADWLGPHLEENRDILEEFFAEAQEHLDQIESALLTLEKAAEDREAISALFRSFHTIKGVAGFLDLFPIQGLAHQVETVLDLLRSDYIAFTPALASLVLESRDRLEGLLAALAEFMASGRRPSSEIPVEDLINRAKAIADETGTDDVSDPADASQMLPFPMPGSLPASAPEESADAVQNVAVESLLKKSSGAAQNVFIRINADKLDSIVDAVGELVIVESQLRESLDRSGIPSAFIERSLGQLGRVTRELQRTGLSLRMVPLRGLFQKMQRLVRDLAVKNGKQVELECIGEDAEMDRNVVEEINDPLVHMIRNAIDHGVEMPEARIKAGKHAGGKICLSARYHGDSIVIELKDDGRGVDTDRVLQKAIERELARPGVQYSEREILDFLFEPGFSTAENITELSGRGVGMDVLRKNITKLRGTIDVSTLRGKGTTVRINLPLTLAIIDGLLLRVEEERYVLPIGSVLLTVKPKAEDIFSIAGQGRLLKHHGTLYPLVDLATYFQIRTARKSLTEGVVILVESDGFKFGLVADELMHKQEIVIKKLVGCFANPDGVSGGAVLGDGSVALVIDPGPLGDRVRDKRTA</sequence>
<dbReference type="Gene3D" id="1.10.287.560">
    <property type="entry name" value="Histidine kinase CheA-like, homodimeric domain"/>
    <property type="match status" value="1"/>
</dbReference>
<dbReference type="InterPro" id="IPR004105">
    <property type="entry name" value="CheA-like_dim"/>
</dbReference>
<evidence type="ECO:0000256" key="4">
    <source>
        <dbReference type="ARBA" id="ARBA00022500"/>
    </source>
</evidence>
<dbReference type="PANTHER" id="PTHR43395:SF10">
    <property type="entry name" value="CHEMOTAXIS PROTEIN CHEA"/>
    <property type="match status" value="1"/>
</dbReference>
<name>A0A842HF02_9BACT</name>
<dbReference type="Gene3D" id="3.30.565.10">
    <property type="entry name" value="Histidine kinase-like ATPase, C-terminal domain"/>
    <property type="match status" value="1"/>
</dbReference>
<dbReference type="InterPro" id="IPR036061">
    <property type="entry name" value="CheW-like_dom_sf"/>
</dbReference>
<evidence type="ECO:0000259" key="14">
    <source>
        <dbReference type="PROSITE" id="PS50851"/>
    </source>
</evidence>
<dbReference type="InterPro" id="IPR004358">
    <property type="entry name" value="Sig_transdc_His_kin-like_C"/>
</dbReference>
<comment type="function">
    <text evidence="11">Involved in the transmission of sensory signals from the chemoreceptors to the flagellar motors. CheA is autophosphorylated; it can transfer its phosphate group to either CheB or CheY.</text>
</comment>
<keyword evidence="5 12" id="KW-0597">Phosphoprotein</keyword>
<keyword evidence="10" id="KW-0902">Two-component regulatory system</keyword>
<dbReference type="GO" id="GO:0006935">
    <property type="term" value="P:chemotaxis"/>
    <property type="evidence" value="ECO:0007669"/>
    <property type="project" value="UniProtKB-KW"/>
</dbReference>
<dbReference type="PROSITE" id="PS50894">
    <property type="entry name" value="HPT"/>
    <property type="match status" value="1"/>
</dbReference>
<dbReference type="FunFam" id="3.30.565.10:FF:000016">
    <property type="entry name" value="Chemotaxis protein CheA, putative"/>
    <property type="match status" value="1"/>
</dbReference>
<evidence type="ECO:0000256" key="6">
    <source>
        <dbReference type="ARBA" id="ARBA00022679"/>
    </source>
</evidence>
<feature type="domain" description="HPt" evidence="15">
    <location>
        <begin position="137"/>
        <end position="241"/>
    </location>
</feature>
<evidence type="ECO:0000259" key="13">
    <source>
        <dbReference type="PROSITE" id="PS50109"/>
    </source>
</evidence>
<dbReference type="GO" id="GO:0000155">
    <property type="term" value="F:phosphorelay sensor kinase activity"/>
    <property type="evidence" value="ECO:0007669"/>
    <property type="project" value="InterPro"/>
</dbReference>
<dbReference type="InterPro" id="IPR002545">
    <property type="entry name" value="CheW-lke_dom"/>
</dbReference>
<dbReference type="GO" id="GO:0005524">
    <property type="term" value="F:ATP binding"/>
    <property type="evidence" value="ECO:0007669"/>
    <property type="project" value="UniProtKB-KW"/>
</dbReference>
<keyword evidence="17" id="KW-1185">Reference proteome</keyword>
<evidence type="ECO:0000256" key="9">
    <source>
        <dbReference type="ARBA" id="ARBA00022840"/>
    </source>
</evidence>
<dbReference type="InterPro" id="IPR037006">
    <property type="entry name" value="CheA-like_homodim_sf"/>
</dbReference>
<feature type="domain" description="Histidine kinase" evidence="13">
    <location>
        <begin position="371"/>
        <end position="572"/>
    </location>
</feature>
<evidence type="ECO:0000313" key="16">
    <source>
        <dbReference type="EMBL" id="MBC2595002.1"/>
    </source>
</evidence>
<evidence type="ECO:0000256" key="10">
    <source>
        <dbReference type="ARBA" id="ARBA00023012"/>
    </source>
</evidence>
<dbReference type="AlphaFoldDB" id="A0A842HF02"/>